<keyword evidence="1 4" id="KW-0349">Heme</keyword>
<proteinExistence type="predicted"/>
<feature type="compositionally biased region" description="Low complexity" evidence="5">
    <location>
        <begin position="193"/>
        <end position="215"/>
    </location>
</feature>
<evidence type="ECO:0000256" key="3">
    <source>
        <dbReference type="ARBA" id="ARBA00023004"/>
    </source>
</evidence>
<dbReference type="PROSITE" id="PS51257">
    <property type="entry name" value="PROKAR_LIPOPROTEIN"/>
    <property type="match status" value="1"/>
</dbReference>
<dbReference type="EMBL" id="JAKEVY010000003">
    <property type="protein sequence ID" value="MCF1715559.1"/>
    <property type="molecule type" value="Genomic_DNA"/>
</dbReference>
<evidence type="ECO:0000256" key="4">
    <source>
        <dbReference type="PROSITE-ProRule" id="PRU00433"/>
    </source>
</evidence>
<gene>
    <name evidence="7" type="ORF">L0U88_13055</name>
</gene>
<evidence type="ECO:0000313" key="8">
    <source>
        <dbReference type="Proteomes" id="UP001200145"/>
    </source>
</evidence>
<evidence type="ECO:0000313" key="7">
    <source>
        <dbReference type="EMBL" id="MCF1715559.1"/>
    </source>
</evidence>
<sequence>MNKKSIIAVVFGAVAFSSCSDVKRTPGKIYMPDMAYSRAVETYNDNRELQAEGINYNAEPVAGTVARGEEVIYRMLKDTTGTYVTSAALKNPLTNRLTEEDYTETERLYLINCGICHGSKLDGNGPLYNDGKGPYPLAPKNLVSDEIKNMADGTIFHSITYGKNLMGSYASHLTPKQRWMMVQYIRMKQNGETPGAAATDSTTAAAPAGAATAMK</sequence>
<evidence type="ECO:0000259" key="6">
    <source>
        <dbReference type="PROSITE" id="PS51007"/>
    </source>
</evidence>
<accession>A0ABS9BIL8</accession>
<dbReference type="InterPro" id="IPR036909">
    <property type="entry name" value="Cyt_c-like_dom_sf"/>
</dbReference>
<name>A0ABS9BIL8_9BACT</name>
<keyword evidence="3 4" id="KW-0408">Iron</keyword>
<dbReference type="Pfam" id="PF13442">
    <property type="entry name" value="Cytochrome_CBB3"/>
    <property type="match status" value="1"/>
</dbReference>
<dbReference type="RefSeq" id="WP_234866511.1">
    <property type="nucleotide sequence ID" value="NZ_JAKEVY010000003.1"/>
</dbReference>
<dbReference type="PANTHER" id="PTHR40394">
    <property type="entry name" value="LIPOPROTEIN-RELATED"/>
    <property type="match status" value="1"/>
</dbReference>
<protein>
    <submittedName>
        <fullName evidence="7">Cytochrome c</fullName>
    </submittedName>
</protein>
<dbReference type="PROSITE" id="PS51007">
    <property type="entry name" value="CYTC"/>
    <property type="match status" value="1"/>
</dbReference>
<keyword evidence="2 4" id="KW-0479">Metal-binding</keyword>
<keyword evidence="8" id="KW-1185">Reference proteome</keyword>
<evidence type="ECO:0000256" key="5">
    <source>
        <dbReference type="SAM" id="MobiDB-lite"/>
    </source>
</evidence>
<dbReference type="PANTHER" id="PTHR40394:SF2">
    <property type="entry name" value="QUINOL:CYTOCHROME C OXIDOREDUCTASE MEMBRANE PROTEIN"/>
    <property type="match status" value="1"/>
</dbReference>
<feature type="region of interest" description="Disordered" evidence="5">
    <location>
        <begin position="192"/>
        <end position="215"/>
    </location>
</feature>
<evidence type="ECO:0000256" key="2">
    <source>
        <dbReference type="ARBA" id="ARBA00022723"/>
    </source>
</evidence>
<evidence type="ECO:0000256" key="1">
    <source>
        <dbReference type="ARBA" id="ARBA00022617"/>
    </source>
</evidence>
<dbReference type="SUPFAM" id="SSF46626">
    <property type="entry name" value="Cytochrome c"/>
    <property type="match status" value="1"/>
</dbReference>
<comment type="caution">
    <text evidence="7">The sequence shown here is derived from an EMBL/GenBank/DDBJ whole genome shotgun (WGS) entry which is preliminary data.</text>
</comment>
<feature type="domain" description="Cytochrome c" evidence="6">
    <location>
        <begin position="100"/>
        <end position="189"/>
    </location>
</feature>
<organism evidence="7 8">
    <name type="scientific">Flavihumibacter fluminis</name>
    <dbReference type="NCBI Taxonomy" id="2909236"/>
    <lineage>
        <taxon>Bacteria</taxon>
        <taxon>Pseudomonadati</taxon>
        <taxon>Bacteroidota</taxon>
        <taxon>Chitinophagia</taxon>
        <taxon>Chitinophagales</taxon>
        <taxon>Chitinophagaceae</taxon>
        <taxon>Flavihumibacter</taxon>
    </lineage>
</organism>
<dbReference type="InterPro" id="IPR009056">
    <property type="entry name" value="Cyt_c-like_dom"/>
</dbReference>
<reference evidence="7 8" key="1">
    <citation type="submission" date="2022-01" db="EMBL/GenBank/DDBJ databases">
        <title>Flavihumibacter sp. nov., isolated from sediment of a river.</title>
        <authorList>
            <person name="Liu H."/>
        </authorList>
    </citation>
    <scope>NUCLEOTIDE SEQUENCE [LARGE SCALE GENOMIC DNA]</scope>
    <source>
        <strain evidence="7 8">RY-1</strain>
    </source>
</reference>
<dbReference type="Proteomes" id="UP001200145">
    <property type="component" value="Unassembled WGS sequence"/>
</dbReference>
<dbReference type="Gene3D" id="1.10.760.10">
    <property type="entry name" value="Cytochrome c-like domain"/>
    <property type="match status" value="1"/>
</dbReference>